<evidence type="ECO:0000259" key="2">
    <source>
        <dbReference type="PROSITE" id="PS50983"/>
    </source>
</evidence>
<organism evidence="3 4">
    <name type="scientific">Metapseudomonas otitidis</name>
    <dbReference type="NCBI Taxonomy" id="319939"/>
    <lineage>
        <taxon>Bacteria</taxon>
        <taxon>Pseudomonadati</taxon>
        <taxon>Pseudomonadota</taxon>
        <taxon>Gammaproteobacteria</taxon>
        <taxon>Pseudomonadales</taxon>
        <taxon>Pseudomonadaceae</taxon>
        <taxon>Metapseudomonas</taxon>
    </lineage>
</organism>
<evidence type="ECO:0000313" key="4">
    <source>
        <dbReference type="Proteomes" id="UP000501237"/>
    </source>
</evidence>
<accession>A0A679G800</accession>
<dbReference type="InterPro" id="IPR002491">
    <property type="entry name" value="ABC_transptr_periplasmic_BD"/>
</dbReference>
<name>A0A679G800_9GAMM</name>
<dbReference type="CDD" id="cd01144">
    <property type="entry name" value="BtuF"/>
    <property type="match status" value="1"/>
</dbReference>
<dbReference type="PROSITE" id="PS50983">
    <property type="entry name" value="FE_B12_PBP"/>
    <property type="match status" value="1"/>
</dbReference>
<dbReference type="PANTHER" id="PTHR30535">
    <property type="entry name" value="VITAMIN B12-BINDING PROTEIN"/>
    <property type="match status" value="1"/>
</dbReference>
<dbReference type="PANTHER" id="PTHR30535:SF34">
    <property type="entry name" value="MOLYBDATE-BINDING PROTEIN MOLA"/>
    <property type="match status" value="1"/>
</dbReference>
<evidence type="ECO:0000256" key="1">
    <source>
        <dbReference type="ARBA" id="ARBA00022729"/>
    </source>
</evidence>
<dbReference type="EMBL" id="AP022642">
    <property type="protein sequence ID" value="BCA26871.1"/>
    <property type="molecule type" value="Genomic_DNA"/>
</dbReference>
<proteinExistence type="predicted"/>
<dbReference type="NCBIfam" id="NF038402">
    <property type="entry name" value="TroA_like"/>
    <property type="match status" value="1"/>
</dbReference>
<dbReference type="SUPFAM" id="SSF53807">
    <property type="entry name" value="Helical backbone' metal receptor"/>
    <property type="match status" value="1"/>
</dbReference>
<evidence type="ECO:0000313" key="3">
    <source>
        <dbReference type="EMBL" id="BCA26871.1"/>
    </source>
</evidence>
<dbReference type="Gene3D" id="3.40.50.1980">
    <property type="entry name" value="Nitrogenase molybdenum iron protein domain"/>
    <property type="match status" value="2"/>
</dbReference>
<dbReference type="Proteomes" id="UP000501237">
    <property type="component" value="Chromosome"/>
</dbReference>
<keyword evidence="1" id="KW-0732">Signal</keyword>
<dbReference type="Pfam" id="PF01497">
    <property type="entry name" value="Peripla_BP_2"/>
    <property type="match status" value="1"/>
</dbReference>
<dbReference type="InterPro" id="IPR054828">
    <property type="entry name" value="Vit_B12_bind_prot"/>
</dbReference>
<gene>
    <name evidence="3" type="ORF">PtoMrB4_08480</name>
</gene>
<sequence length="268" mass="29307">MHRLLGLLLLGLVLPALADDGARRVVSLAPSLSEIMLELHAEDRLVGVLDGGERPPALAALPSVGHYGQVQLERVVALAPDLILLWPDSVGAPMQQRLEQLGIPLLVIEPRRLDELADVFEQIGPRVGHGAEGQALARRFRDGLAELRQRYRREPPLPVFYQVWDHPLYTLGGRQIVSDALALCGARNLFADLDLPAPQVGIEAVLQRQPRVILVSEPAQAAAWQAWPQLPAVAAGQVWAVPDRGLERPSFQMLGATRALCERLAQAR</sequence>
<dbReference type="AlphaFoldDB" id="A0A679G800"/>
<reference evidence="3 4" key="1">
    <citation type="journal article" date="2020" name="Microbiol. Resour. Announc.">
        <title>Complete genome sequence of Pseudomonas otitidis strain MrB4, isolated from Lake Biwa in Japan.</title>
        <authorList>
            <person name="Miyazaki K."/>
            <person name="Hase E."/>
            <person name="Maruya T."/>
        </authorList>
    </citation>
    <scope>NUCLEOTIDE SEQUENCE [LARGE SCALE GENOMIC DNA]</scope>
    <source>
        <strain evidence="3 4">MrB4</strain>
    </source>
</reference>
<dbReference type="RefSeq" id="WP_172432606.1">
    <property type="nucleotide sequence ID" value="NZ_AP022642.1"/>
</dbReference>
<dbReference type="KEGG" id="poj:PtoMrB4_08480"/>
<feature type="domain" description="Fe/B12 periplasmic-binding" evidence="2">
    <location>
        <begin position="24"/>
        <end position="268"/>
    </location>
</feature>
<dbReference type="GeneID" id="57396061"/>
<dbReference type="InterPro" id="IPR050902">
    <property type="entry name" value="ABC_Transporter_SBP"/>
</dbReference>
<protein>
    <submittedName>
        <fullName evidence="3">Cobalamin-binding protein</fullName>
    </submittedName>
</protein>
<dbReference type="GO" id="GO:0071281">
    <property type="term" value="P:cellular response to iron ion"/>
    <property type="evidence" value="ECO:0007669"/>
    <property type="project" value="TreeGrafter"/>
</dbReference>